<name>A0A1G4GAV0_9BACT</name>
<keyword evidence="2" id="KW-0597">Phosphoprotein</keyword>
<feature type="binding site" evidence="8">
    <location>
        <position position="155"/>
    </location>
    <ligand>
        <name>Mg(2+)</name>
        <dbReference type="ChEBI" id="CHEBI:18420"/>
    </ligand>
</feature>
<evidence type="ECO:0000256" key="1">
    <source>
        <dbReference type="ARBA" id="ARBA00005984"/>
    </source>
</evidence>
<feature type="signal peptide" evidence="10">
    <location>
        <begin position="1"/>
        <end position="24"/>
    </location>
</feature>
<dbReference type="InterPro" id="IPR017850">
    <property type="entry name" value="Alkaline_phosphatase_core_sf"/>
</dbReference>
<comment type="cofactor">
    <cofactor evidence="8">
        <name>Mg(2+)</name>
        <dbReference type="ChEBI" id="CHEBI:18420"/>
    </cofactor>
    <text evidence="8">Binds 1 Mg(2+) ion.</text>
</comment>
<keyword evidence="3 8" id="KW-0479">Metal-binding</keyword>
<dbReference type="RefSeq" id="WP_231960398.1">
    <property type="nucleotide sequence ID" value="NZ_LT608328.1"/>
</dbReference>
<keyword evidence="10" id="KW-0732">Signal</keyword>
<dbReference type="Proteomes" id="UP000178485">
    <property type="component" value="Chromosome i"/>
</dbReference>
<evidence type="ECO:0000256" key="5">
    <source>
        <dbReference type="ARBA" id="ARBA00022833"/>
    </source>
</evidence>
<dbReference type="InterPro" id="IPR018299">
    <property type="entry name" value="Alkaline_phosphatase_AS"/>
</dbReference>
<evidence type="ECO:0000256" key="6">
    <source>
        <dbReference type="ARBA" id="ARBA00022842"/>
    </source>
</evidence>
<dbReference type="GO" id="GO:0046872">
    <property type="term" value="F:metal ion binding"/>
    <property type="evidence" value="ECO:0007669"/>
    <property type="project" value="UniProtKB-KW"/>
</dbReference>
<evidence type="ECO:0000313" key="11">
    <source>
        <dbReference type="EMBL" id="SCM59686.1"/>
    </source>
</evidence>
<comment type="cofactor">
    <cofactor evidence="8">
        <name>Zn(2+)</name>
        <dbReference type="ChEBI" id="CHEBI:29105"/>
    </cofactor>
    <text evidence="8">Binds 2 Zn(2+) ions.</text>
</comment>
<feature type="binding site" evidence="8">
    <location>
        <position position="157"/>
    </location>
    <ligand>
        <name>Mg(2+)</name>
        <dbReference type="ChEBI" id="CHEBI:18420"/>
    </ligand>
</feature>
<dbReference type="EMBL" id="LT608328">
    <property type="protein sequence ID" value="SCM59686.1"/>
    <property type="molecule type" value="Genomic_DNA"/>
</dbReference>
<evidence type="ECO:0000256" key="8">
    <source>
        <dbReference type="PIRSR" id="PIRSR601952-2"/>
    </source>
</evidence>
<dbReference type="SUPFAM" id="SSF53649">
    <property type="entry name" value="Alkaline phosphatase-like"/>
    <property type="match status" value="1"/>
</dbReference>
<dbReference type="InterPro" id="IPR001952">
    <property type="entry name" value="Alkaline_phosphatase"/>
</dbReference>
<dbReference type="AlphaFoldDB" id="A0A1G4GAV0"/>
<dbReference type="KEGG" id="pmuc:ING2E5A_2891"/>
<keyword evidence="4 11" id="KW-0378">Hydrolase</keyword>
<evidence type="ECO:0000256" key="7">
    <source>
        <dbReference type="PIRSR" id="PIRSR601952-1"/>
    </source>
</evidence>
<evidence type="ECO:0000256" key="10">
    <source>
        <dbReference type="SAM" id="SignalP"/>
    </source>
</evidence>
<feature type="binding site" evidence="8">
    <location>
        <position position="63"/>
    </location>
    <ligand>
        <name>Mg(2+)</name>
        <dbReference type="ChEBI" id="CHEBI:18420"/>
    </ligand>
</feature>
<evidence type="ECO:0000256" key="4">
    <source>
        <dbReference type="ARBA" id="ARBA00022801"/>
    </source>
</evidence>
<dbReference type="Pfam" id="PF00245">
    <property type="entry name" value="Alk_phosphatase"/>
    <property type="match status" value="1"/>
</dbReference>
<dbReference type="PRINTS" id="PR00113">
    <property type="entry name" value="ALKPHPHTASE"/>
</dbReference>
<accession>A0A1G4GAV0</accession>
<dbReference type="STRING" id="1642646.ING2E5A_2891"/>
<evidence type="ECO:0000313" key="12">
    <source>
        <dbReference type="Proteomes" id="UP000178485"/>
    </source>
</evidence>
<feature type="active site" description="Phosphoserine intermediate" evidence="7">
    <location>
        <position position="104"/>
    </location>
</feature>
<keyword evidence="12" id="KW-1185">Reference proteome</keyword>
<dbReference type="EC" id="3.1.3.1" evidence="11"/>
<keyword evidence="5 8" id="KW-0862">Zinc</keyword>
<protein>
    <submittedName>
        <fullName evidence="11">Alkaline phosphatase 4</fullName>
        <ecNumber evidence="11">3.1.3.1</ecNumber>
    </submittedName>
</protein>
<proteinExistence type="inferred from homology"/>
<gene>
    <name evidence="11" type="primary">Aph4</name>
    <name evidence="11" type="ORF">ING2E5A_2891</name>
</gene>
<dbReference type="PANTHER" id="PTHR11596">
    <property type="entry name" value="ALKALINE PHOSPHATASE"/>
    <property type="match status" value="1"/>
</dbReference>
<comment type="similarity">
    <text evidence="1 9">Belongs to the alkaline phosphatase family.</text>
</comment>
<dbReference type="Gene3D" id="3.40.720.10">
    <property type="entry name" value="Alkaline Phosphatase, subunit A"/>
    <property type="match status" value="1"/>
</dbReference>
<dbReference type="GO" id="GO:0004035">
    <property type="term" value="F:alkaline phosphatase activity"/>
    <property type="evidence" value="ECO:0007669"/>
    <property type="project" value="UniProtKB-EC"/>
</dbReference>
<feature type="chain" id="PRO_5009604041" evidence="10">
    <location>
        <begin position="25"/>
        <end position="171"/>
    </location>
</feature>
<evidence type="ECO:0000256" key="2">
    <source>
        <dbReference type="ARBA" id="ARBA00022553"/>
    </source>
</evidence>
<feature type="binding site" evidence="8">
    <location>
        <position position="63"/>
    </location>
    <ligand>
        <name>Zn(2+)</name>
        <dbReference type="ChEBI" id="CHEBI:29105"/>
        <label>2</label>
    </ligand>
</feature>
<sequence>MMKKINLFTALLCALVIVTTPSFSQEAKDSIKTYPGGEAHSVKTYPHDFTCDRPKNVILFIGDGMGVAQVYAGLTANKGNLFLENFKHIGFTKTYSANRYITDSAAAATAIATGQKTDNGVIGMDPDQQSVKNITESASKRGIAAGIVATSSITHATPGAFVAHQRNVSIR</sequence>
<evidence type="ECO:0000256" key="3">
    <source>
        <dbReference type="ARBA" id="ARBA00022723"/>
    </source>
</evidence>
<keyword evidence="6 8" id="KW-0460">Magnesium</keyword>
<organism evidence="11 12">
    <name type="scientific">Petrimonas mucosa</name>
    <dbReference type="NCBI Taxonomy" id="1642646"/>
    <lineage>
        <taxon>Bacteria</taxon>
        <taxon>Pseudomonadati</taxon>
        <taxon>Bacteroidota</taxon>
        <taxon>Bacteroidia</taxon>
        <taxon>Bacteroidales</taxon>
        <taxon>Dysgonomonadaceae</taxon>
        <taxon>Petrimonas</taxon>
    </lineage>
</organism>
<reference evidence="11 12" key="1">
    <citation type="submission" date="2016-08" db="EMBL/GenBank/DDBJ databases">
        <authorList>
            <person name="Seilhamer J.J."/>
        </authorList>
    </citation>
    <scope>NUCLEOTIDE SEQUENCE [LARGE SCALE GENOMIC DNA]</scope>
    <source>
        <strain evidence="11">ING2-E5A</strain>
    </source>
</reference>
<dbReference type="PANTHER" id="PTHR11596:SF5">
    <property type="entry name" value="ALKALINE PHOSPHATASE"/>
    <property type="match status" value="1"/>
</dbReference>
<evidence type="ECO:0000256" key="9">
    <source>
        <dbReference type="RuleBase" id="RU003946"/>
    </source>
</evidence>
<dbReference type="PROSITE" id="PS00123">
    <property type="entry name" value="ALKALINE_PHOSPHATASE"/>
    <property type="match status" value="1"/>
</dbReference>